<dbReference type="Proteomes" id="UP001064048">
    <property type="component" value="Chromosome 10"/>
</dbReference>
<evidence type="ECO:0000313" key="2">
    <source>
        <dbReference type="Proteomes" id="UP001064048"/>
    </source>
</evidence>
<reference evidence="1 2" key="1">
    <citation type="journal article" date="2022" name="Genome Biol. Evol.">
        <title>The Spruce Budworm Genome: Reconstructing the Evolutionary History of Antifreeze Proteins.</title>
        <authorList>
            <person name="Beliveau C."/>
            <person name="Gagne P."/>
            <person name="Picq S."/>
            <person name="Vernygora O."/>
            <person name="Keeling C.I."/>
            <person name="Pinkney K."/>
            <person name="Doucet D."/>
            <person name="Wen F."/>
            <person name="Johnston J.S."/>
            <person name="Maaroufi H."/>
            <person name="Boyle B."/>
            <person name="Laroche J."/>
            <person name="Dewar K."/>
            <person name="Juretic N."/>
            <person name="Blackburn G."/>
            <person name="Nisole A."/>
            <person name="Brunet B."/>
            <person name="Brandao M."/>
            <person name="Lumley L."/>
            <person name="Duan J."/>
            <person name="Quan G."/>
            <person name="Lucarotti C.J."/>
            <person name="Roe A.D."/>
            <person name="Sperling F.A.H."/>
            <person name="Levesque R.C."/>
            <person name="Cusson M."/>
        </authorList>
    </citation>
    <scope>NUCLEOTIDE SEQUENCE [LARGE SCALE GENOMIC DNA]</scope>
    <source>
        <strain evidence="1">Glfc:IPQL:Cfum</strain>
    </source>
</reference>
<dbReference type="EMBL" id="CM046110">
    <property type="protein sequence ID" value="KAI8422248.1"/>
    <property type="molecule type" value="Genomic_DNA"/>
</dbReference>
<accession>A0ACC0JDT7</accession>
<proteinExistence type="predicted"/>
<keyword evidence="2" id="KW-1185">Reference proteome</keyword>
<evidence type="ECO:0000313" key="1">
    <source>
        <dbReference type="EMBL" id="KAI8422248.1"/>
    </source>
</evidence>
<gene>
    <name evidence="1" type="ORF">MSG28_006136</name>
</gene>
<organism evidence="1 2">
    <name type="scientific">Choristoneura fumiferana</name>
    <name type="common">Spruce budworm moth</name>
    <name type="synonym">Archips fumiferana</name>
    <dbReference type="NCBI Taxonomy" id="7141"/>
    <lineage>
        <taxon>Eukaryota</taxon>
        <taxon>Metazoa</taxon>
        <taxon>Ecdysozoa</taxon>
        <taxon>Arthropoda</taxon>
        <taxon>Hexapoda</taxon>
        <taxon>Insecta</taxon>
        <taxon>Pterygota</taxon>
        <taxon>Neoptera</taxon>
        <taxon>Endopterygota</taxon>
        <taxon>Lepidoptera</taxon>
        <taxon>Glossata</taxon>
        <taxon>Ditrysia</taxon>
        <taxon>Tortricoidea</taxon>
        <taxon>Tortricidae</taxon>
        <taxon>Tortricinae</taxon>
        <taxon>Choristoneura</taxon>
    </lineage>
</organism>
<comment type="caution">
    <text evidence="1">The sequence shown here is derived from an EMBL/GenBank/DDBJ whole genome shotgun (WGS) entry which is preliminary data.</text>
</comment>
<protein>
    <submittedName>
        <fullName evidence="1">Uncharacterized protein</fullName>
    </submittedName>
</protein>
<name>A0ACC0JDT7_CHOFU</name>
<sequence>MSCPFNDEQLGQLKMFVELCKNQPLLLQHPKIAFFKDYIISLGGRIPSTGFTPKSFPASGDRQSWSRSMSNNSTPVLPAVASLAQVLRGGVIEADPIDDSQVMGDQEKETTDEERDQSDEKRSEAMRAFSEQNFEEAIKLYSEAIVLNPQSALLFAKRGQVYLKLNKPNACIKDCTKALELNCDSAAAYKFRGRAYRLLGKFEEASHDLCESLKIDYDDQTNEWLNEVKPNAEKLRQHKLTVQRKKEEKEGSLRIHFDP</sequence>